<sequence>MTTLDQIQQPRTPVTQTTAVEQARAVAEVAAAVRVAQDNPRNRDRALGEMRDSCGRLALANRAFYSVPNRGNGPSVHLARELARIWGNVRYGVHELSRNDETGMSEIRAFAVDLETNVESTRTFQVPHERMVKKQRSKLTDLGDVYLNNQNIGARAVRECIFTVLPTWFTEEAQDRCNQTLRDGEGVPLDDRITQMVDGFRGAFGVTEQQLEDRLGRKRGQWDAGTVAQATVIYTSLQRGETKVADEFPVADAPLGVTAAEITGKPTNGGA</sequence>
<evidence type="ECO:0000313" key="1">
    <source>
        <dbReference type="EMBL" id="KAB2809239.1"/>
    </source>
</evidence>
<comment type="caution">
    <text evidence="1">The sequence shown here is derived from an EMBL/GenBank/DDBJ whole genome shotgun (WGS) entry which is preliminary data.</text>
</comment>
<evidence type="ECO:0000313" key="2">
    <source>
        <dbReference type="Proteomes" id="UP000449906"/>
    </source>
</evidence>
<organism evidence="1 2">
    <name type="scientific">Nocardioides simplex</name>
    <name type="common">Arthrobacter simplex</name>
    <dbReference type="NCBI Taxonomy" id="2045"/>
    <lineage>
        <taxon>Bacteria</taxon>
        <taxon>Bacillati</taxon>
        <taxon>Actinomycetota</taxon>
        <taxon>Actinomycetes</taxon>
        <taxon>Propionibacteriales</taxon>
        <taxon>Nocardioidaceae</taxon>
        <taxon>Pimelobacter</taxon>
    </lineage>
</organism>
<accession>A0A7J5DVI7</accession>
<reference evidence="1 2" key="1">
    <citation type="submission" date="2019-09" db="EMBL/GenBank/DDBJ databases">
        <title>Pimelobacter sp. isolated from Paulinella.</title>
        <authorList>
            <person name="Jeong S.E."/>
        </authorList>
    </citation>
    <scope>NUCLEOTIDE SEQUENCE [LARGE SCALE GENOMIC DNA]</scope>
    <source>
        <strain evidence="1 2">Pch-N</strain>
    </source>
</reference>
<proteinExistence type="predicted"/>
<dbReference type="RefSeq" id="WP_151581444.1">
    <property type="nucleotide sequence ID" value="NZ_WBVM01000002.1"/>
</dbReference>
<gene>
    <name evidence="1" type="ORF">F9L07_19555</name>
</gene>
<dbReference type="AlphaFoldDB" id="A0A7J5DVI7"/>
<dbReference type="Proteomes" id="UP000449906">
    <property type="component" value="Unassembled WGS sequence"/>
</dbReference>
<dbReference type="EMBL" id="WBVM01000002">
    <property type="protein sequence ID" value="KAB2809239.1"/>
    <property type="molecule type" value="Genomic_DNA"/>
</dbReference>
<name>A0A7J5DVI7_NOCSI</name>
<protein>
    <submittedName>
        <fullName evidence="1">Uncharacterized protein</fullName>
    </submittedName>
</protein>